<evidence type="ECO:0000313" key="4">
    <source>
        <dbReference type="Proteomes" id="UP001287356"/>
    </source>
</evidence>
<evidence type="ECO:0000313" key="3">
    <source>
        <dbReference type="EMBL" id="KAK3364884.1"/>
    </source>
</evidence>
<keyword evidence="4" id="KW-1185">Reference proteome</keyword>
<feature type="compositionally biased region" description="Gly residues" evidence="1">
    <location>
        <begin position="136"/>
        <end position="148"/>
    </location>
</feature>
<feature type="compositionally biased region" description="Low complexity" evidence="1">
    <location>
        <begin position="38"/>
        <end position="51"/>
    </location>
</feature>
<protein>
    <recommendedName>
        <fullName evidence="5">Protein kinase domain-containing protein</fullName>
    </recommendedName>
</protein>
<comment type="caution">
    <text evidence="3">The sequence shown here is derived from an EMBL/GenBank/DDBJ whole genome shotgun (WGS) entry which is preliminary data.</text>
</comment>
<evidence type="ECO:0000256" key="1">
    <source>
        <dbReference type="SAM" id="MobiDB-lite"/>
    </source>
</evidence>
<reference evidence="3" key="2">
    <citation type="submission" date="2023-06" db="EMBL/GenBank/DDBJ databases">
        <authorList>
            <consortium name="Lawrence Berkeley National Laboratory"/>
            <person name="Haridas S."/>
            <person name="Hensen N."/>
            <person name="Bonometti L."/>
            <person name="Westerberg I."/>
            <person name="Brannstrom I.O."/>
            <person name="Guillou S."/>
            <person name="Cros-Aarteil S."/>
            <person name="Calhoun S."/>
            <person name="Kuo A."/>
            <person name="Mondo S."/>
            <person name="Pangilinan J."/>
            <person name="Riley R."/>
            <person name="Labutti K."/>
            <person name="Andreopoulos B."/>
            <person name="Lipzen A."/>
            <person name="Chen C."/>
            <person name="Yanf M."/>
            <person name="Daum C."/>
            <person name="Ng V."/>
            <person name="Clum A."/>
            <person name="Steindorff A."/>
            <person name="Ohm R."/>
            <person name="Martin F."/>
            <person name="Silar P."/>
            <person name="Natvig D."/>
            <person name="Lalanne C."/>
            <person name="Gautier V."/>
            <person name="Ament-Velasquez S.L."/>
            <person name="Kruys A."/>
            <person name="Hutchinson M.I."/>
            <person name="Powell A.J."/>
            <person name="Barry K."/>
            <person name="Miller A.N."/>
            <person name="Grigoriev I.V."/>
            <person name="Debuchy R."/>
            <person name="Gladieux P."/>
            <person name="Thoren M.H."/>
            <person name="Johannesson H."/>
        </authorList>
    </citation>
    <scope>NUCLEOTIDE SEQUENCE</scope>
    <source>
        <strain evidence="3">CBS 958.72</strain>
    </source>
</reference>
<feature type="chain" id="PRO_5042165564" description="Protein kinase domain-containing protein" evidence="2">
    <location>
        <begin position="26"/>
        <end position="308"/>
    </location>
</feature>
<feature type="region of interest" description="Disordered" evidence="1">
    <location>
        <begin position="27"/>
        <end position="58"/>
    </location>
</feature>
<dbReference type="AlphaFoldDB" id="A0AAE0JV29"/>
<reference evidence="3" key="1">
    <citation type="journal article" date="2023" name="Mol. Phylogenet. Evol.">
        <title>Genome-scale phylogeny and comparative genomics of the fungal order Sordariales.</title>
        <authorList>
            <person name="Hensen N."/>
            <person name="Bonometti L."/>
            <person name="Westerberg I."/>
            <person name="Brannstrom I.O."/>
            <person name="Guillou S."/>
            <person name="Cros-Aarteil S."/>
            <person name="Calhoun S."/>
            <person name="Haridas S."/>
            <person name="Kuo A."/>
            <person name="Mondo S."/>
            <person name="Pangilinan J."/>
            <person name="Riley R."/>
            <person name="LaButti K."/>
            <person name="Andreopoulos B."/>
            <person name="Lipzen A."/>
            <person name="Chen C."/>
            <person name="Yan M."/>
            <person name="Daum C."/>
            <person name="Ng V."/>
            <person name="Clum A."/>
            <person name="Steindorff A."/>
            <person name="Ohm R.A."/>
            <person name="Martin F."/>
            <person name="Silar P."/>
            <person name="Natvig D.O."/>
            <person name="Lalanne C."/>
            <person name="Gautier V."/>
            <person name="Ament-Velasquez S.L."/>
            <person name="Kruys A."/>
            <person name="Hutchinson M.I."/>
            <person name="Powell A.J."/>
            <person name="Barry K."/>
            <person name="Miller A.N."/>
            <person name="Grigoriev I.V."/>
            <person name="Debuchy R."/>
            <person name="Gladieux P."/>
            <person name="Hiltunen Thoren M."/>
            <person name="Johannesson H."/>
        </authorList>
    </citation>
    <scope>NUCLEOTIDE SEQUENCE</scope>
    <source>
        <strain evidence="3">CBS 958.72</strain>
    </source>
</reference>
<evidence type="ECO:0000256" key="2">
    <source>
        <dbReference type="SAM" id="SignalP"/>
    </source>
</evidence>
<dbReference type="EMBL" id="JAULSN010000009">
    <property type="protein sequence ID" value="KAK3364884.1"/>
    <property type="molecule type" value="Genomic_DNA"/>
</dbReference>
<feature type="signal peptide" evidence="2">
    <location>
        <begin position="1"/>
        <end position="25"/>
    </location>
</feature>
<dbReference type="Proteomes" id="UP001287356">
    <property type="component" value="Unassembled WGS sequence"/>
</dbReference>
<keyword evidence="2" id="KW-0732">Signal</keyword>
<gene>
    <name evidence="3" type="ORF">B0T24DRAFT_683526</name>
</gene>
<sequence>MLASILSFGVAALAWVGSQWDGGAADGGDRVSPLVPTSGPSSASSHAPSSSTCQTRRPGCRIIVSAATKSNPATDAQPSLTWPVLSRELLAIDLATRSRAETKSTRAVPHRGLEGALRAHRTGGEGPAATATAAASGGGGKGPSGGGYSTLQEQQLLNMVGRAGAALADDQTSRKKEESEWCYPCDPWPTNDGWRSPLEERVDAERIYPFSHPGIANLGYSGADHNSINSAGLGDAKKRHKLKCKRCEHKICDQDGGDGVTQLSVACAQAHKQDDLRYDQKVDIWAMGELVFRMMTVKPSFADTTRRQ</sequence>
<feature type="region of interest" description="Disordered" evidence="1">
    <location>
        <begin position="118"/>
        <end position="149"/>
    </location>
</feature>
<organism evidence="3 4">
    <name type="scientific">Lasiosphaeria ovina</name>
    <dbReference type="NCBI Taxonomy" id="92902"/>
    <lineage>
        <taxon>Eukaryota</taxon>
        <taxon>Fungi</taxon>
        <taxon>Dikarya</taxon>
        <taxon>Ascomycota</taxon>
        <taxon>Pezizomycotina</taxon>
        <taxon>Sordariomycetes</taxon>
        <taxon>Sordariomycetidae</taxon>
        <taxon>Sordariales</taxon>
        <taxon>Lasiosphaeriaceae</taxon>
        <taxon>Lasiosphaeria</taxon>
    </lineage>
</organism>
<accession>A0AAE0JV29</accession>
<name>A0AAE0JV29_9PEZI</name>
<proteinExistence type="predicted"/>
<evidence type="ECO:0008006" key="5">
    <source>
        <dbReference type="Google" id="ProtNLM"/>
    </source>
</evidence>